<dbReference type="SUPFAM" id="SSF53850">
    <property type="entry name" value="Periplasmic binding protein-like II"/>
    <property type="match status" value="1"/>
</dbReference>
<keyword evidence="1" id="KW-0732">Signal</keyword>
<dbReference type="PANTHER" id="PTHR35936">
    <property type="entry name" value="MEMBRANE-BOUND LYTIC MUREIN TRANSGLYCOSYLASE F"/>
    <property type="match status" value="1"/>
</dbReference>
<feature type="domain" description="Solute-binding protein family 3/N-terminal" evidence="2">
    <location>
        <begin position="16"/>
        <end position="253"/>
    </location>
</feature>
<dbReference type="Proteomes" id="UP001595583">
    <property type="component" value="Unassembled WGS sequence"/>
</dbReference>
<reference evidence="4" key="1">
    <citation type="journal article" date="2019" name="Int. J. Syst. Evol. Microbiol.">
        <title>The Global Catalogue of Microorganisms (GCM) 10K type strain sequencing project: providing services to taxonomists for standard genome sequencing and annotation.</title>
        <authorList>
            <consortium name="The Broad Institute Genomics Platform"/>
            <consortium name="The Broad Institute Genome Sequencing Center for Infectious Disease"/>
            <person name="Wu L."/>
            <person name="Ma J."/>
        </authorList>
    </citation>
    <scope>NUCLEOTIDE SEQUENCE [LARGE SCALE GENOMIC DNA]</scope>
    <source>
        <strain evidence="4">KCTC 52165</strain>
    </source>
</reference>
<sequence>MVTVAIAVPCPASAFTLRVCADPNNLPFSNQAGEGLENKIVAIVASELHAQVVYTWWAERRGFIRETLNAGKCDLVPGTLSGMDMLRTTRPYYRSAYVFVTRAADRLTIGSLDDPVLRNKKIGVQLIGDDGANSPPAHALAQRGLVDNLRGYPIYGDYANPSPGRAIISALDRGDIDIAVVWGPTAGYFALQDPQKLDITPVASSPDQFLLPMVFDIAMGVRKDDEALRDEIETALSRRRADIATVLKEYNVPLVVSGTKEPKKP</sequence>
<gene>
    <name evidence="3" type="ORF">ACFOHJ_00195</name>
</gene>
<comment type="caution">
    <text evidence="3">The sequence shown here is derived from an EMBL/GenBank/DDBJ whole genome shotgun (WGS) entry which is preliminary data.</text>
</comment>
<dbReference type="InterPro" id="IPR001638">
    <property type="entry name" value="Solute-binding_3/MltF_N"/>
</dbReference>
<dbReference type="PANTHER" id="PTHR35936:SF17">
    <property type="entry name" value="ARGININE-BINDING EXTRACELLULAR PROTEIN ARTP"/>
    <property type="match status" value="1"/>
</dbReference>
<dbReference type="Gene3D" id="3.40.190.10">
    <property type="entry name" value="Periplasmic binding protein-like II"/>
    <property type="match status" value="2"/>
</dbReference>
<dbReference type="EMBL" id="JBHRTK010000001">
    <property type="protein sequence ID" value="MFC3204638.1"/>
    <property type="molecule type" value="Genomic_DNA"/>
</dbReference>
<evidence type="ECO:0000256" key="1">
    <source>
        <dbReference type="ARBA" id="ARBA00022729"/>
    </source>
</evidence>
<evidence type="ECO:0000313" key="4">
    <source>
        <dbReference type="Proteomes" id="UP001595583"/>
    </source>
</evidence>
<dbReference type="Pfam" id="PF00497">
    <property type="entry name" value="SBP_bac_3"/>
    <property type="match status" value="1"/>
</dbReference>
<evidence type="ECO:0000313" key="3">
    <source>
        <dbReference type="EMBL" id="MFC3204638.1"/>
    </source>
</evidence>
<keyword evidence="4" id="KW-1185">Reference proteome</keyword>
<proteinExistence type="predicted"/>
<dbReference type="SMART" id="SM00062">
    <property type="entry name" value="PBPb"/>
    <property type="match status" value="1"/>
</dbReference>
<dbReference type="InterPro" id="IPR022448">
    <property type="entry name" value="Quinoprotein_dehydrogenase"/>
</dbReference>
<dbReference type="NCBIfam" id="TIGR03871">
    <property type="entry name" value="ABC_peri_MoxJ_2"/>
    <property type="match status" value="1"/>
</dbReference>
<dbReference type="RefSeq" id="WP_378217309.1">
    <property type="nucleotide sequence ID" value="NZ_JBHRTK010000001.1"/>
</dbReference>
<evidence type="ECO:0000259" key="2">
    <source>
        <dbReference type="SMART" id="SM00062"/>
    </source>
</evidence>
<accession>A0ABV7K7V7</accession>
<organism evidence="3 4">
    <name type="scientific">Aquamicrobium soli</name>
    <dbReference type="NCBI Taxonomy" id="1811518"/>
    <lineage>
        <taxon>Bacteria</taxon>
        <taxon>Pseudomonadati</taxon>
        <taxon>Pseudomonadota</taxon>
        <taxon>Alphaproteobacteria</taxon>
        <taxon>Hyphomicrobiales</taxon>
        <taxon>Phyllobacteriaceae</taxon>
        <taxon>Aquamicrobium</taxon>
    </lineage>
</organism>
<name>A0ABV7K7V7_9HYPH</name>
<protein>
    <submittedName>
        <fullName evidence="3">Substrate-binding domain-containing protein</fullName>
    </submittedName>
</protein>